<evidence type="ECO:0000313" key="2">
    <source>
        <dbReference type="EMBL" id="KRO39631.1"/>
    </source>
</evidence>
<keyword evidence="1" id="KW-0472">Membrane</keyword>
<dbReference type="AlphaFoldDB" id="A0A0R2PN98"/>
<evidence type="ECO:0000313" key="3">
    <source>
        <dbReference type="Proteomes" id="UP000050874"/>
    </source>
</evidence>
<accession>A0A0R2PN98</accession>
<feature type="transmembrane region" description="Helical" evidence="1">
    <location>
        <begin position="76"/>
        <end position="93"/>
    </location>
</feature>
<reference evidence="3" key="1">
    <citation type="submission" date="2015-10" db="EMBL/GenBank/DDBJ databases">
        <title>Metagenome-Assembled Genomes uncover a global brackish microbiome.</title>
        <authorList>
            <person name="Hugerth L.W."/>
            <person name="Larsson J."/>
            <person name="Alneberg J."/>
            <person name="Lindh M.V."/>
            <person name="Legrand C."/>
            <person name="Pinhassi J."/>
            <person name="Andersson A."/>
        </authorList>
    </citation>
    <scope>NUCLEOTIDE SEQUENCE [LARGE SCALE GENOMIC DNA]</scope>
</reference>
<keyword evidence="1" id="KW-1133">Transmembrane helix</keyword>
<name>A0A0R2PN98_9GAMM</name>
<organism evidence="2 3">
    <name type="scientific">SAR86 cluster bacterium BACL1 MAG-120920-bin57</name>
    <dbReference type="NCBI Taxonomy" id="1655571"/>
    <lineage>
        <taxon>Bacteria</taxon>
        <taxon>Pseudomonadati</taxon>
        <taxon>Pseudomonadota</taxon>
        <taxon>Gammaproteobacteria</taxon>
        <taxon>SAR86 cluster</taxon>
    </lineage>
</organism>
<comment type="caution">
    <text evidence="2">The sequence shown here is derived from an EMBL/GenBank/DDBJ whole genome shotgun (WGS) entry which is preliminary data.</text>
</comment>
<gene>
    <name evidence="2" type="ORF">ABR63_01560</name>
</gene>
<proteinExistence type="predicted"/>
<protein>
    <submittedName>
        <fullName evidence="2">Uncharacterized protein</fullName>
    </submittedName>
</protein>
<evidence type="ECO:0000256" key="1">
    <source>
        <dbReference type="SAM" id="Phobius"/>
    </source>
</evidence>
<sequence>MDRRYFLTSTTVVTSTAVLVPSLIYAAEAASEAMVRQSQELIEYTSETVNKLNDYALGAILPSLVPLMLYAYTQELMYIILFLFLLISSGIILL</sequence>
<dbReference type="EMBL" id="LIAV01000202">
    <property type="protein sequence ID" value="KRO39631.1"/>
    <property type="molecule type" value="Genomic_DNA"/>
</dbReference>
<keyword evidence="1" id="KW-0812">Transmembrane</keyword>
<dbReference type="Proteomes" id="UP000050874">
    <property type="component" value="Unassembled WGS sequence"/>
</dbReference>